<feature type="transmembrane region" description="Helical" evidence="1">
    <location>
        <begin position="12"/>
        <end position="31"/>
    </location>
</feature>
<comment type="caution">
    <text evidence="2">The sequence shown here is derived from an EMBL/GenBank/DDBJ whole genome shotgun (WGS) entry which is preliminary data.</text>
</comment>
<keyword evidence="1" id="KW-0472">Membrane</keyword>
<sequence>MKDFPGTLRTAVWWWSVSAAALLAMAIATFANAQAENATGPAGLVTLSLFLLVLGLVVGYGAWQLFRGRLAGRGLLTTFGLIAGLPLLFRGPRLGAMAVALLAGVVLLWLPPSLRHFKAQAAAARAQRNAARKAAGAARR</sequence>
<proteinExistence type="predicted"/>
<name>A0ABP7C0H1_9MICC</name>
<evidence type="ECO:0000313" key="3">
    <source>
        <dbReference type="Proteomes" id="UP001500752"/>
    </source>
</evidence>
<evidence type="ECO:0000256" key="1">
    <source>
        <dbReference type="SAM" id="Phobius"/>
    </source>
</evidence>
<dbReference type="RefSeq" id="WP_345148981.1">
    <property type="nucleotide sequence ID" value="NZ_BAABEO010000008.1"/>
</dbReference>
<dbReference type="Proteomes" id="UP001500752">
    <property type="component" value="Unassembled WGS sequence"/>
</dbReference>
<feature type="transmembrane region" description="Helical" evidence="1">
    <location>
        <begin position="43"/>
        <end position="63"/>
    </location>
</feature>
<gene>
    <name evidence="2" type="ORF">GCM10023081_10390</name>
</gene>
<feature type="transmembrane region" description="Helical" evidence="1">
    <location>
        <begin position="70"/>
        <end position="88"/>
    </location>
</feature>
<keyword evidence="1" id="KW-1133">Transmembrane helix</keyword>
<accession>A0ABP7C0H1</accession>
<evidence type="ECO:0000313" key="2">
    <source>
        <dbReference type="EMBL" id="GAA3673971.1"/>
    </source>
</evidence>
<feature type="transmembrane region" description="Helical" evidence="1">
    <location>
        <begin position="94"/>
        <end position="110"/>
    </location>
</feature>
<keyword evidence="3" id="KW-1185">Reference proteome</keyword>
<protein>
    <submittedName>
        <fullName evidence="2">Uncharacterized protein</fullName>
    </submittedName>
</protein>
<reference evidence="3" key="1">
    <citation type="journal article" date="2019" name="Int. J. Syst. Evol. Microbiol.">
        <title>The Global Catalogue of Microorganisms (GCM) 10K type strain sequencing project: providing services to taxonomists for standard genome sequencing and annotation.</title>
        <authorList>
            <consortium name="The Broad Institute Genomics Platform"/>
            <consortium name="The Broad Institute Genome Sequencing Center for Infectious Disease"/>
            <person name="Wu L."/>
            <person name="Ma J."/>
        </authorList>
    </citation>
    <scope>NUCLEOTIDE SEQUENCE [LARGE SCALE GENOMIC DNA]</scope>
    <source>
        <strain evidence="3">JCM 30742</strain>
    </source>
</reference>
<dbReference type="EMBL" id="BAABEO010000008">
    <property type="protein sequence ID" value="GAA3673971.1"/>
    <property type="molecule type" value="Genomic_DNA"/>
</dbReference>
<organism evidence="2 3">
    <name type="scientific">Arthrobacter ginkgonis</name>
    <dbReference type="NCBI Taxonomy" id="1630594"/>
    <lineage>
        <taxon>Bacteria</taxon>
        <taxon>Bacillati</taxon>
        <taxon>Actinomycetota</taxon>
        <taxon>Actinomycetes</taxon>
        <taxon>Micrococcales</taxon>
        <taxon>Micrococcaceae</taxon>
        <taxon>Arthrobacter</taxon>
    </lineage>
</organism>
<keyword evidence="1" id="KW-0812">Transmembrane</keyword>